<dbReference type="PROSITE" id="PS50127">
    <property type="entry name" value="UBC_2"/>
    <property type="match status" value="1"/>
</dbReference>
<reference evidence="10" key="1">
    <citation type="submission" date="2022-04" db="EMBL/GenBank/DDBJ databases">
        <title>Carnegiea gigantea Genome sequencing and assembly v2.</title>
        <authorList>
            <person name="Copetti D."/>
            <person name="Sanderson M.J."/>
            <person name="Burquez A."/>
            <person name="Wojciechowski M.F."/>
        </authorList>
    </citation>
    <scope>NUCLEOTIDE SEQUENCE</scope>
    <source>
        <strain evidence="10">SGP5-SGP5p</strain>
        <tissue evidence="10">Aerial part</tissue>
    </source>
</reference>
<dbReference type="PANTHER" id="PTHR24067">
    <property type="entry name" value="UBIQUITIN-CONJUGATING ENZYME E2"/>
    <property type="match status" value="1"/>
</dbReference>
<dbReference type="InterPro" id="IPR050113">
    <property type="entry name" value="Ub_conjugating_enzyme"/>
</dbReference>
<dbReference type="GO" id="GO:0061631">
    <property type="term" value="F:ubiquitin conjugating enzyme activity"/>
    <property type="evidence" value="ECO:0007669"/>
    <property type="project" value="UniProtKB-EC"/>
</dbReference>
<evidence type="ECO:0000256" key="2">
    <source>
        <dbReference type="ARBA" id="ARBA00022679"/>
    </source>
</evidence>
<keyword evidence="3 8" id="KW-0547">Nucleotide-binding</keyword>
<evidence type="ECO:0000256" key="3">
    <source>
        <dbReference type="ARBA" id="ARBA00022741"/>
    </source>
</evidence>
<keyword evidence="2" id="KW-0808">Transferase</keyword>
<gene>
    <name evidence="10" type="ORF">Cgig2_003959</name>
</gene>
<evidence type="ECO:0000256" key="1">
    <source>
        <dbReference type="ARBA" id="ARBA00012486"/>
    </source>
</evidence>
<dbReference type="GO" id="GO:0005524">
    <property type="term" value="F:ATP binding"/>
    <property type="evidence" value="ECO:0007669"/>
    <property type="project" value="UniProtKB-UniRule"/>
</dbReference>
<organism evidence="10 11">
    <name type="scientific">Carnegiea gigantea</name>
    <dbReference type="NCBI Taxonomy" id="171969"/>
    <lineage>
        <taxon>Eukaryota</taxon>
        <taxon>Viridiplantae</taxon>
        <taxon>Streptophyta</taxon>
        <taxon>Embryophyta</taxon>
        <taxon>Tracheophyta</taxon>
        <taxon>Spermatophyta</taxon>
        <taxon>Magnoliopsida</taxon>
        <taxon>eudicotyledons</taxon>
        <taxon>Gunneridae</taxon>
        <taxon>Pentapetalae</taxon>
        <taxon>Caryophyllales</taxon>
        <taxon>Cactineae</taxon>
        <taxon>Cactaceae</taxon>
        <taxon>Cactoideae</taxon>
        <taxon>Echinocereeae</taxon>
        <taxon>Carnegiea</taxon>
    </lineage>
</organism>
<keyword evidence="11" id="KW-1185">Reference proteome</keyword>
<dbReference type="AlphaFoldDB" id="A0A9Q1KBL2"/>
<comment type="function">
    <text evidence="6">Accepts the ubiquitin from the E1 complex and catalyzes its covalent attachment to other proteins. Involved in the formation of multiubiquitin chains. Signal the protein for selective degradation.</text>
</comment>
<dbReference type="Proteomes" id="UP001153076">
    <property type="component" value="Unassembled WGS sequence"/>
</dbReference>
<dbReference type="EMBL" id="JAKOGI010000205">
    <property type="protein sequence ID" value="KAJ8439893.1"/>
    <property type="molecule type" value="Genomic_DNA"/>
</dbReference>
<evidence type="ECO:0000313" key="11">
    <source>
        <dbReference type="Proteomes" id="UP001153076"/>
    </source>
</evidence>
<dbReference type="SUPFAM" id="SSF54495">
    <property type="entry name" value="UBC-like"/>
    <property type="match status" value="2"/>
</dbReference>
<dbReference type="OrthoDB" id="19692at2759"/>
<feature type="active site" description="Glycyl thioester intermediate" evidence="7">
    <location>
        <position position="91"/>
    </location>
</feature>
<comment type="caution">
    <text evidence="10">The sequence shown here is derived from an EMBL/GenBank/DDBJ whole genome shotgun (WGS) entry which is preliminary data.</text>
</comment>
<dbReference type="Pfam" id="PF00179">
    <property type="entry name" value="UQ_con"/>
    <property type="match status" value="2"/>
</dbReference>
<evidence type="ECO:0000259" key="9">
    <source>
        <dbReference type="PROSITE" id="PS50127"/>
    </source>
</evidence>
<dbReference type="SMART" id="SM00212">
    <property type="entry name" value="UBCc"/>
    <property type="match status" value="1"/>
</dbReference>
<dbReference type="EC" id="2.3.2.23" evidence="1"/>
<keyword evidence="4 8" id="KW-0833">Ubl conjugation pathway</keyword>
<evidence type="ECO:0000256" key="8">
    <source>
        <dbReference type="RuleBase" id="RU362109"/>
    </source>
</evidence>
<dbReference type="FunFam" id="3.10.110.10:FF:000025">
    <property type="entry name" value="ubiquitin-conjugating enzyme E2 7"/>
    <property type="match status" value="1"/>
</dbReference>
<evidence type="ECO:0000256" key="7">
    <source>
        <dbReference type="PROSITE-ProRule" id="PRU10133"/>
    </source>
</evidence>
<comment type="similarity">
    <text evidence="8">Belongs to the ubiquitin-conjugating enzyme family.</text>
</comment>
<protein>
    <recommendedName>
        <fullName evidence="1">E2 ubiquitin-conjugating enzyme</fullName>
        <ecNumber evidence="1">2.3.2.23</ecNumber>
    </recommendedName>
</protein>
<dbReference type="Gene3D" id="3.10.110.10">
    <property type="entry name" value="Ubiquitin Conjugating Enzyme"/>
    <property type="match status" value="2"/>
</dbReference>
<dbReference type="PROSITE" id="PS00183">
    <property type="entry name" value="UBC_1"/>
    <property type="match status" value="1"/>
</dbReference>
<keyword evidence="5 8" id="KW-0067">ATP-binding</keyword>
<evidence type="ECO:0000313" key="10">
    <source>
        <dbReference type="EMBL" id="KAJ8439893.1"/>
    </source>
</evidence>
<feature type="domain" description="UBC core" evidence="9">
    <location>
        <begin position="6"/>
        <end position="166"/>
    </location>
</feature>
<sequence length="264" mass="29839">MASPSQASLLLQKQLKDLCKNPVDGFSAGLVDENNLFEWSVTIIGPPDTLYEGGFFNAIMKFPPNYPNSPPTVMFTSDIWHPNVYPDGKVCISILHPPGDDPNGYELASERWSPVHTVESIVLSIISMLSSPNDESPANVEAAKQWRDDKEGFRKRVSRCNYPNSPPTVRFTSEMWHPNGGLVLKTCKICLLIIKFKTLCLILLIDYAMVSICISILHPPGDDPTGYELASERWNPVHTKEWREKKDEFRKKVGRCVRRSQEMC</sequence>
<evidence type="ECO:0000256" key="5">
    <source>
        <dbReference type="ARBA" id="ARBA00022840"/>
    </source>
</evidence>
<dbReference type="CDD" id="cd23795">
    <property type="entry name" value="UBCc_UBE2G1"/>
    <property type="match status" value="1"/>
</dbReference>
<evidence type="ECO:0000256" key="6">
    <source>
        <dbReference type="ARBA" id="ARBA00059368"/>
    </source>
</evidence>
<accession>A0A9Q1KBL2</accession>
<name>A0A9Q1KBL2_9CARY</name>
<proteinExistence type="inferred from homology"/>
<dbReference type="InterPro" id="IPR016135">
    <property type="entry name" value="UBQ-conjugating_enzyme/RWD"/>
</dbReference>
<evidence type="ECO:0000256" key="4">
    <source>
        <dbReference type="ARBA" id="ARBA00022786"/>
    </source>
</evidence>
<dbReference type="InterPro" id="IPR023313">
    <property type="entry name" value="UBQ-conjugating_AS"/>
</dbReference>
<dbReference type="InterPro" id="IPR000608">
    <property type="entry name" value="UBC"/>
</dbReference>